<dbReference type="Proteomes" id="UP001239111">
    <property type="component" value="Chromosome 4"/>
</dbReference>
<evidence type="ECO:0000313" key="2">
    <source>
        <dbReference type="Proteomes" id="UP001239111"/>
    </source>
</evidence>
<comment type="caution">
    <text evidence="1">The sequence shown here is derived from an EMBL/GenBank/DDBJ whole genome shotgun (WGS) entry which is preliminary data.</text>
</comment>
<sequence length="513" mass="56627">MDTIDPLCILPDLTLSDALNKCRQSCGDPKIDGARVILAQGGAGVPDNISGAILRQDFLENPRKLPCFRIVLTPEFSDPGLFSVTKEDCSLEFADNEELYNRLAIRQDPSFYSRSDREIIDGVPLQPPGLYCVSLETHDFITGVLEKNPVMSTSNVHPRSNLCVRVMPGINTSMYYVGGVNSCSEMHREDAKLAAVAASLDNISPIEEMLIVSSPGDTELVMKKSSTVDCDTVLTTNDSVPTSLSAGVPTAQDVSTGTSTRDTADATDALPCNLLLCVPDGQALESAAQKSVQSDSSFSDAPVVSNNRERSRKPKVLTRRMKKRRCSRLLDHKSCYVNTDFLNRHDIKSFTFRQYKDDVVYSRPGVYHQVIQLSPNCLEASNFGDAEWQLITGQESVCGCDDQKVTSIEKNSNVRVRLVQASVHKYLCDDCDFGSSTRSAFHQHQKEVHHILPKRIRPPKVCPVCGTTVARLSTHLSKPTKKHLGIPIRISLSHYNRPIPSMEQLSSLPIFVK</sequence>
<proteinExistence type="predicted"/>
<keyword evidence="2" id="KW-1185">Reference proteome</keyword>
<evidence type="ECO:0000313" key="1">
    <source>
        <dbReference type="EMBL" id="KAJ8666800.1"/>
    </source>
</evidence>
<dbReference type="EMBL" id="CM056744">
    <property type="protein sequence ID" value="KAJ8666800.1"/>
    <property type="molecule type" value="Genomic_DNA"/>
</dbReference>
<gene>
    <name evidence="1" type="ORF">QAD02_008462</name>
</gene>
<accession>A0ACC2N6H6</accession>
<name>A0ACC2N6H6_9HYME</name>
<protein>
    <submittedName>
        <fullName evidence="1">Uncharacterized protein</fullName>
    </submittedName>
</protein>
<organism evidence="1 2">
    <name type="scientific">Eretmocerus hayati</name>
    <dbReference type="NCBI Taxonomy" id="131215"/>
    <lineage>
        <taxon>Eukaryota</taxon>
        <taxon>Metazoa</taxon>
        <taxon>Ecdysozoa</taxon>
        <taxon>Arthropoda</taxon>
        <taxon>Hexapoda</taxon>
        <taxon>Insecta</taxon>
        <taxon>Pterygota</taxon>
        <taxon>Neoptera</taxon>
        <taxon>Endopterygota</taxon>
        <taxon>Hymenoptera</taxon>
        <taxon>Apocrita</taxon>
        <taxon>Proctotrupomorpha</taxon>
        <taxon>Chalcidoidea</taxon>
        <taxon>Aphelinidae</taxon>
        <taxon>Aphelininae</taxon>
        <taxon>Eretmocerus</taxon>
    </lineage>
</organism>
<reference evidence="1" key="1">
    <citation type="submission" date="2023-04" db="EMBL/GenBank/DDBJ databases">
        <title>A chromosome-level genome assembly of the parasitoid wasp Eretmocerus hayati.</title>
        <authorList>
            <person name="Zhong Y."/>
            <person name="Liu S."/>
            <person name="Liu Y."/>
        </authorList>
    </citation>
    <scope>NUCLEOTIDE SEQUENCE</scope>
    <source>
        <strain evidence="1">ZJU_SS_LIU_2023</strain>
    </source>
</reference>